<evidence type="ECO:0000256" key="3">
    <source>
        <dbReference type="ARBA" id="ARBA00022553"/>
    </source>
</evidence>
<dbReference type="InterPro" id="IPR036097">
    <property type="entry name" value="HisK_dim/P_sf"/>
</dbReference>
<dbReference type="Proteomes" id="UP000294689">
    <property type="component" value="Unassembled WGS sequence"/>
</dbReference>
<evidence type="ECO:0000313" key="10">
    <source>
        <dbReference type="EMBL" id="TDU39790.1"/>
    </source>
</evidence>
<dbReference type="EC" id="2.7.13.3" evidence="2"/>
<feature type="domain" description="PAS" evidence="8">
    <location>
        <begin position="173"/>
        <end position="243"/>
    </location>
</feature>
<dbReference type="PROSITE" id="PS50113">
    <property type="entry name" value="PAC"/>
    <property type="match status" value="1"/>
</dbReference>
<dbReference type="PRINTS" id="PR00344">
    <property type="entry name" value="BCTRLSENSOR"/>
</dbReference>
<gene>
    <name evidence="10" type="ORF">BXY82_1821</name>
</gene>
<dbReference type="NCBIfam" id="TIGR00229">
    <property type="entry name" value="sensory_box"/>
    <property type="match status" value="1"/>
</dbReference>
<dbReference type="InterPro" id="IPR052162">
    <property type="entry name" value="Sensor_kinase/Photoreceptor"/>
</dbReference>
<dbReference type="Gene3D" id="3.30.565.10">
    <property type="entry name" value="Histidine kinase-like ATPase, C-terminal domain"/>
    <property type="match status" value="1"/>
</dbReference>
<dbReference type="Gene3D" id="1.10.287.130">
    <property type="match status" value="1"/>
</dbReference>
<feature type="domain" description="Histidine kinase" evidence="7">
    <location>
        <begin position="327"/>
        <end position="554"/>
    </location>
</feature>
<evidence type="ECO:0000256" key="5">
    <source>
        <dbReference type="ARBA" id="ARBA00022777"/>
    </source>
</evidence>
<name>A0A4R7Q057_9FLAO</name>
<evidence type="ECO:0000256" key="4">
    <source>
        <dbReference type="ARBA" id="ARBA00022679"/>
    </source>
</evidence>
<dbReference type="SUPFAM" id="SSF55874">
    <property type="entry name" value="ATPase domain of HSP90 chaperone/DNA topoisomerase II/histidine kinase"/>
    <property type="match status" value="1"/>
</dbReference>
<comment type="catalytic activity">
    <reaction evidence="1">
        <text>ATP + protein L-histidine = ADP + protein N-phospho-L-histidine.</text>
        <dbReference type="EC" id="2.7.13.3"/>
    </reaction>
</comment>
<dbReference type="Pfam" id="PF00512">
    <property type="entry name" value="HisKA"/>
    <property type="match status" value="1"/>
</dbReference>
<keyword evidence="11" id="KW-1185">Reference proteome</keyword>
<proteinExistence type="predicted"/>
<keyword evidence="3" id="KW-0597">Phosphoprotein</keyword>
<dbReference type="SUPFAM" id="SSF47384">
    <property type="entry name" value="Homodimeric domain of signal transducing histidine kinase"/>
    <property type="match status" value="1"/>
</dbReference>
<dbReference type="SMART" id="SM00388">
    <property type="entry name" value="HisKA"/>
    <property type="match status" value="1"/>
</dbReference>
<dbReference type="InterPro" id="IPR003594">
    <property type="entry name" value="HATPase_dom"/>
</dbReference>
<keyword evidence="4" id="KW-0808">Transferase</keyword>
<organism evidence="10 11">
    <name type="scientific">Gelidibacter sediminis</name>
    <dbReference type="NCBI Taxonomy" id="1608710"/>
    <lineage>
        <taxon>Bacteria</taxon>
        <taxon>Pseudomonadati</taxon>
        <taxon>Bacteroidota</taxon>
        <taxon>Flavobacteriia</taxon>
        <taxon>Flavobacteriales</taxon>
        <taxon>Flavobacteriaceae</taxon>
        <taxon>Gelidibacter</taxon>
    </lineage>
</organism>
<accession>A0A4R7Q057</accession>
<reference evidence="10 11" key="1">
    <citation type="submission" date="2019-03" db="EMBL/GenBank/DDBJ databases">
        <title>Genomic Encyclopedia of Archaeal and Bacterial Type Strains, Phase II (KMG-II): from individual species to whole genera.</title>
        <authorList>
            <person name="Goeker M."/>
        </authorList>
    </citation>
    <scope>NUCLEOTIDE SEQUENCE [LARGE SCALE GENOMIC DNA]</scope>
    <source>
        <strain evidence="10 11">DSM 28135</strain>
    </source>
</reference>
<dbReference type="InterPro" id="IPR036890">
    <property type="entry name" value="HATPase_C_sf"/>
</dbReference>
<dbReference type="PROSITE" id="PS50112">
    <property type="entry name" value="PAS"/>
    <property type="match status" value="1"/>
</dbReference>
<dbReference type="GO" id="GO:0000155">
    <property type="term" value="F:phosphorelay sensor kinase activity"/>
    <property type="evidence" value="ECO:0007669"/>
    <property type="project" value="InterPro"/>
</dbReference>
<keyword evidence="5" id="KW-0418">Kinase</keyword>
<dbReference type="InterPro" id="IPR003661">
    <property type="entry name" value="HisK_dim/P_dom"/>
</dbReference>
<evidence type="ECO:0000256" key="6">
    <source>
        <dbReference type="SAM" id="Coils"/>
    </source>
</evidence>
<dbReference type="PANTHER" id="PTHR43304">
    <property type="entry name" value="PHYTOCHROME-LIKE PROTEIN CPH1"/>
    <property type="match status" value="1"/>
</dbReference>
<evidence type="ECO:0000259" key="9">
    <source>
        <dbReference type="PROSITE" id="PS50113"/>
    </source>
</evidence>
<dbReference type="PANTHER" id="PTHR43304:SF1">
    <property type="entry name" value="PAC DOMAIN-CONTAINING PROTEIN"/>
    <property type="match status" value="1"/>
</dbReference>
<keyword evidence="6" id="KW-0175">Coiled coil</keyword>
<dbReference type="SMART" id="SM00387">
    <property type="entry name" value="HATPase_c"/>
    <property type="match status" value="1"/>
</dbReference>
<dbReference type="SMART" id="SM00091">
    <property type="entry name" value="PAS"/>
    <property type="match status" value="1"/>
</dbReference>
<evidence type="ECO:0000313" key="11">
    <source>
        <dbReference type="Proteomes" id="UP000294689"/>
    </source>
</evidence>
<dbReference type="InterPro" id="IPR004358">
    <property type="entry name" value="Sig_transdc_His_kin-like_C"/>
</dbReference>
<protein>
    <recommendedName>
        <fullName evidence="2">histidine kinase</fullName>
        <ecNumber evidence="2">2.7.13.3</ecNumber>
    </recommendedName>
</protein>
<dbReference type="RefSeq" id="WP_133757846.1">
    <property type="nucleotide sequence ID" value="NZ_SOBW01000008.1"/>
</dbReference>
<dbReference type="InterPro" id="IPR000014">
    <property type="entry name" value="PAS"/>
</dbReference>
<dbReference type="EMBL" id="SOBW01000008">
    <property type="protein sequence ID" value="TDU39790.1"/>
    <property type="molecule type" value="Genomic_DNA"/>
</dbReference>
<dbReference type="InterPro" id="IPR000700">
    <property type="entry name" value="PAS-assoc_C"/>
</dbReference>
<evidence type="ECO:0000256" key="2">
    <source>
        <dbReference type="ARBA" id="ARBA00012438"/>
    </source>
</evidence>
<dbReference type="Pfam" id="PF02518">
    <property type="entry name" value="HATPase_c"/>
    <property type="match status" value="1"/>
</dbReference>
<dbReference type="CDD" id="cd00130">
    <property type="entry name" value="PAS"/>
    <property type="match status" value="1"/>
</dbReference>
<comment type="caution">
    <text evidence="10">The sequence shown here is derived from an EMBL/GenBank/DDBJ whole genome shotgun (WGS) entry which is preliminary data.</text>
</comment>
<dbReference type="InterPro" id="IPR035965">
    <property type="entry name" value="PAS-like_dom_sf"/>
</dbReference>
<feature type="domain" description="PAC" evidence="9">
    <location>
        <begin position="246"/>
        <end position="298"/>
    </location>
</feature>
<sequence>MKESTFNEALQFLKSEGEMGTLIKSKDWSDTSMGPAQNWSVSLKTCLNIILNSKSPMILTWGEDLICFYNDVFRQSLGTTGKHPSNLGMPAAEFWSEIWDDFGPELLNLKHGGEATWKSNQLMPIERNGTLEDAYWSYGFSPVRDVDNDIAGILIIMNETTTSVLANRALVASEERFRKIAEGNSMMIAMADKTKNAVYFNQAWSNFSGKSTRELQNLGWIELVHPSQKEQALKDYLRHMELNDHWESELKMLDKNGQYRWIATYFMPKLSDDKTFESAVSSSLDIHDKKLFSDELEKKVELRTQELKETNLKLEKSNEELQSFAYISSHDLQEPLRKIRTFTSQIVLEDFDNLSEKSKTRINRLEASAQRMQTLINDLLAYSRTNDSDRTLENFDFKLIFNEINNDLKEELNMVDGQLVLNASTEVSVIPFQFKQVLYNLISNAIKFRDHSRKLIVAFSASKVPGASIENNKIDPNKSYTVIRIKDNGIGFNQSSGEKIFDVFKRLHTRKEFEGTGIGLSIVKKIIENHNGFIEAKSESNEGAEFIIYLPYAS</sequence>
<dbReference type="OrthoDB" id="9766459at2"/>
<dbReference type="Gene3D" id="3.30.450.20">
    <property type="entry name" value="PAS domain"/>
    <property type="match status" value="2"/>
</dbReference>
<dbReference type="InterPro" id="IPR005467">
    <property type="entry name" value="His_kinase_dom"/>
</dbReference>
<dbReference type="PROSITE" id="PS50109">
    <property type="entry name" value="HIS_KIN"/>
    <property type="match status" value="1"/>
</dbReference>
<dbReference type="Pfam" id="PF08447">
    <property type="entry name" value="PAS_3"/>
    <property type="match status" value="1"/>
</dbReference>
<evidence type="ECO:0000256" key="1">
    <source>
        <dbReference type="ARBA" id="ARBA00000085"/>
    </source>
</evidence>
<feature type="coiled-coil region" evidence="6">
    <location>
        <begin position="293"/>
        <end position="320"/>
    </location>
</feature>
<dbReference type="InterPro" id="IPR013655">
    <property type="entry name" value="PAS_fold_3"/>
</dbReference>
<dbReference type="CDD" id="cd00082">
    <property type="entry name" value="HisKA"/>
    <property type="match status" value="1"/>
</dbReference>
<dbReference type="SUPFAM" id="SSF55785">
    <property type="entry name" value="PYP-like sensor domain (PAS domain)"/>
    <property type="match status" value="1"/>
</dbReference>
<evidence type="ECO:0000259" key="7">
    <source>
        <dbReference type="PROSITE" id="PS50109"/>
    </source>
</evidence>
<evidence type="ECO:0000259" key="8">
    <source>
        <dbReference type="PROSITE" id="PS50112"/>
    </source>
</evidence>
<dbReference type="AlphaFoldDB" id="A0A4R7Q057"/>